<feature type="domain" description="Symplekin C-terminal" evidence="6">
    <location>
        <begin position="847"/>
        <end position="1038"/>
    </location>
</feature>
<dbReference type="HOGENOM" id="CLU_008962_0_0_1"/>
<dbReference type="STRING" id="933852.A0A0C2WZW4"/>
<comment type="subcellular location">
    <subcellularLocation>
        <location evidence="1">Nucleus</location>
    </subcellularLocation>
</comment>
<keyword evidence="8" id="KW-1185">Reference proteome</keyword>
<dbReference type="InterPro" id="IPR011989">
    <property type="entry name" value="ARM-like"/>
</dbReference>
<dbReference type="Pfam" id="PF11935">
    <property type="entry name" value="SYMPK_PTA1_N"/>
    <property type="match status" value="1"/>
</dbReference>
<reference evidence="8" key="2">
    <citation type="submission" date="2015-01" db="EMBL/GenBank/DDBJ databases">
        <title>Evolutionary Origins and Diversification of the Mycorrhizal Mutualists.</title>
        <authorList>
            <consortium name="DOE Joint Genome Institute"/>
            <consortium name="Mycorrhizal Genomics Consortium"/>
            <person name="Kohler A."/>
            <person name="Kuo A."/>
            <person name="Nagy L.G."/>
            <person name="Floudas D."/>
            <person name="Copeland A."/>
            <person name="Barry K.W."/>
            <person name="Cichocki N."/>
            <person name="Veneault-Fourrey C."/>
            <person name="LaButti K."/>
            <person name="Lindquist E.A."/>
            <person name="Lipzen A."/>
            <person name="Lundell T."/>
            <person name="Morin E."/>
            <person name="Murat C."/>
            <person name="Riley R."/>
            <person name="Ohm R."/>
            <person name="Sun H."/>
            <person name="Tunlid A."/>
            <person name="Henrissat B."/>
            <person name="Grigoriev I.V."/>
            <person name="Hibbett D.S."/>
            <person name="Martin F."/>
        </authorList>
    </citation>
    <scope>NUCLEOTIDE SEQUENCE [LARGE SCALE GENOMIC DNA]</scope>
    <source>
        <strain evidence="8">MAFF 305830</strain>
    </source>
</reference>
<dbReference type="InterPro" id="IPR032460">
    <property type="entry name" value="Symplekin/Pta1_N"/>
</dbReference>
<evidence type="ECO:0000259" key="6">
    <source>
        <dbReference type="Pfam" id="PF12295"/>
    </source>
</evidence>
<evidence type="ECO:0000259" key="5">
    <source>
        <dbReference type="Pfam" id="PF11935"/>
    </source>
</evidence>
<evidence type="ECO:0000256" key="1">
    <source>
        <dbReference type="ARBA" id="ARBA00004123"/>
    </source>
</evidence>
<evidence type="ECO:0000256" key="3">
    <source>
        <dbReference type="ARBA" id="ARBA00023242"/>
    </source>
</evidence>
<evidence type="ECO:0000313" key="7">
    <source>
        <dbReference type="EMBL" id="KIM22832.1"/>
    </source>
</evidence>
<organism evidence="7 8">
    <name type="scientific">Serendipita vermifera MAFF 305830</name>
    <dbReference type="NCBI Taxonomy" id="933852"/>
    <lineage>
        <taxon>Eukaryota</taxon>
        <taxon>Fungi</taxon>
        <taxon>Dikarya</taxon>
        <taxon>Basidiomycota</taxon>
        <taxon>Agaricomycotina</taxon>
        <taxon>Agaricomycetes</taxon>
        <taxon>Sebacinales</taxon>
        <taxon>Serendipitaceae</taxon>
        <taxon>Serendipita</taxon>
    </lineage>
</organism>
<reference evidence="7 8" key="1">
    <citation type="submission" date="2014-04" db="EMBL/GenBank/DDBJ databases">
        <authorList>
            <consortium name="DOE Joint Genome Institute"/>
            <person name="Kuo A."/>
            <person name="Zuccaro A."/>
            <person name="Kohler A."/>
            <person name="Nagy L.G."/>
            <person name="Floudas D."/>
            <person name="Copeland A."/>
            <person name="Barry K.W."/>
            <person name="Cichocki N."/>
            <person name="Veneault-Fourrey C."/>
            <person name="LaButti K."/>
            <person name="Lindquist E.A."/>
            <person name="Lipzen A."/>
            <person name="Lundell T."/>
            <person name="Morin E."/>
            <person name="Murat C."/>
            <person name="Sun H."/>
            <person name="Tunlid A."/>
            <person name="Henrissat B."/>
            <person name="Grigoriev I.V."/>
            <person name="Hibbett D.S."/>
            <person name="Martin F."/>
            <person name="Nordberg H.P."/>
            <person name="Cantor M.N."/>
            <person name="Hua S.X."/>
        </authorList>
    </citation>
    <scope>NUCLEOTIDE SEQUENCE [LARGE SCALE GENOMIC DNA]</scope>
    <source>
        <strain evidence="7 8">MAFF 305830</strain>
    </source>
</reference>
<feature type="region of interest" description="Disordered" evidence="4">
    <location>
        <begin position="471"/>
        <end position="492"/>
    </location>
</feature>
<dbReference type="InterPro" id="IPR021850">
    <property type="entry name" value="Symplekin/Pta1"/>
</dbReference>
<dbReference type="Gene3D" id="1.25.10.10">
    <property type="entry name" value="Leucine-rich Repeat Variant"/>
    <property type="match status" value="1"/>
</dbReference>
<evidence type="ECO:0008006" key="9">
    <source>
        <dbReference type="Google" id="ProtNLM"/>
    </source>
</evidence>
<name>A0A0C2WZW4_SERVB</name>
<dbReference type="OrthoDB" id="331600at2759"/>
<dbReference type="InterPro" id="IPR016024">
    <property type="entry name" value="ARM-type_fold"/>
</dbReference>
<dbReference type="EMBL" id="KN824347">
    <property type="protein sequence ID" value="KIM22832.1"/>
    <property type="molecule type" value="Genomic_DNA"/>
</dbReference>
<feature type="domain" description="Symplekin/Pta1 N-terminal" evidence="5">
    <location>
        <begin position="106"/>
        <end position="311"/>
    </location>
</feature>
<dbReference type="PANTHER" id="PTHR15245">
    <property type="entry name" value="SYMPLEKIN-RELATED"/>
    <property type="match status" value="1"/>
</dbReference>
<keyword evidence="2" id="KW-0507">mRNA processing</keyword>
<dbReference type="SUPFAM" id="SSF48371">
    <property type="entry name" value="ARM repeat"/>
    <property type="match status" value="1"/>
</dbReference>
<protein>
    <recommendedName>
        <fullName evidence="9">Symplekin tight junction protein C terminal-domain-containing protein</fullName>
    </recommendedName>
</protein>
<dbReference type="AlphaFoldDB" id="A0A0C2WZW4"/>
<evidence type="ECO:0000313" key="8">
    <source>
        <dbReference type="Proteomes" id="UP000054097"/>
    </source>
</evidence>
<feature type="region of interest" description="Disordered" evidence="4">
    <location>
        <begin position="515"/>
        <end position="542"/>
    </location>
</feature>
<dbReference type="GO" id="GO:0006397">
    <property type="term" value="P:mRNA processing"/>
    <property type="evidence" value="ECO:0007669"/>
    <property type="project" value="UniProtKB-KW"/>
</dbReference>
<sequence>MAGVDPLATLRHAWSLPADSPEQANVLSGLRATLETVPPNIPVLLLNNLLPSFQHQPDSLFKQWLFDLVWYVVCRAPMNVEERTIIALNYVDPMRELLADANPFYMKLAIQTLGAIYPQVFRICCTDYSQLVHWNKMVEVRMRVMEYNVHPTTPLGVRLASIKFLQRVILVHSRGPSDPRLHNPNDPHLAFCPDNHPFLNPVALKAEGHKVTEQCLLTFWNNRSPDVITAMVQSFGIIAKLRQELVEFVYTAFVEWKPAHLLGDSLTAVRSIYKTMRIALVHLNRTQPQGRYRAQVDDAIRKLDTKLQEVLAHGDIKRLKPGLDSVDATGTTPKKHRPVDPTILANFDFSTLSNDILAEIVVESLKLVTEEHLDAAIQAWKSSRTADGPSTPVPVQDEIMEEVVVKSEPIDPLIMDMEEDLQLEAPRPILEMEPGNEEMGVTGFKLPRPRPMSVKQRLLLVDSCLQRVQKRGHDHAVQHKASPGRLSEQKGKPTPEMWTLLLVRMITRGATSSVGAIEEAEEEEDSNTNDESNDGAVVSKPNKNTALEQEYRMRRMLFEYVMGDFISRYQIATLWLNEEWNNDRILLKKHPTARINYDYWVKEVLLAAADRSDKESFSTFVLDLPELSEGLFDLLRDLAADKARMPTAMVILRPLVELRVPVREEALSVLLELMTHPAADTRKGAIHTVRRWWPDIQPMATRIRAYTTRCLERLAIPSDEEMDEDTKNALGRYLPERVTVPADKNEVTQYLEGSLALSVKDPSFLEPLFRTFSTIDPTVQEAVQDLLVRPIQAIGPNNPKLLEYLKTYPEGSETLVLKILNVFTEGTRPAASIINLVKSLLADRGADARFLMFIISEMDKAEIIRHLPKLVGTLNGTPERRVLLRQMFTSIVEVTQHTNTNQVREGQTKLLAPKELMIQLHDMEQEVGLRKAKEAISICFNLPEIFRSEVLVSVMQHYLDAKALPMLFVWTVLQAVATYKHLTAWVSTNLLSRLITKKVWTNQQLWDGFILCAERTEPNSFDALLQLPKEQLRDLVEKRPAMKVKLREYLTKRAGKSKARNGVYWEVLGEDVATTA</sequence>
<keyword evidence="3" id="KW-0539">Nucleus</keyword>
<dbReference type="InterPro" id="IPR022075">
    <property type="entry name" value="Symplekin_C"/>
</dbReference>
<proteinExistence type="predicted"/>
<evidence type="ECO:0000256" key="2">
    <source>
        <dbReference type="ARBA" id="ARBA00022664"/>
    </source>
</evidence>
<dbReference type="Pfam" id="PF12295">
    <property type="entry name" value="Symplekin_C"/>
    <property type="match status" value="1"/>
</dbReference>
<gene>
    <name evidence="7" type="ORF">M408DRAFT_332703</name>
</gene>
<accession>A0A0C2WZW4</accession>
<evidence type="ECO:0000256" key="4">
    <source>
        <dbReference type="SAM" id="MobiDB-lite"/>
    </source>
</evidence>
<dbReference type="GO" id="GO:0005847">
    <property type="term" value="C:mRNA cleavage and polyadenylation specificity factor complex"/>
    <property type="evidence" value="ECO:0007669"/>
    <property type="project" value="TreeGrafter"/>
</dbReference>
<feature type="compositionally biased region" description="Acidic residues" evidence="4">
    <location>
        <begin position="518"/>
        <end position="533"/>
    </location>
</feature>
<dbReference type="Proteomes" id="UP000054097">
    <property type="component" value="Unassembled WGS sequence"/>
</dbReference>
<dbReference type="PANTHER" id="PTHR15245:SF20">
    <property type="entry name" value="SYMPLEKIN"/>
    <property type="match status" value="1"/>
</dbReference>